<feature type="binding site" evidence="6">
    <location>
        <begin position="254"/>
        <end position="255"/>
    </location>
    <ligand>
        <name>L-histidine</name>
        <dbReference type="ChEBI" id="CHEBI:57595"/>
    </ligand>
</feature>
<evidence type="ECO:0000256" key="3">
    <source>
        <dbReference type="ARBA" id="ARBA00023146"/>
    </source>
</evidence>
<dbReference type="Gene3D" id="3.40.50.800">
    <property type="entry name" value="Anticodon-binding domain"/>
    <property type="match status" value="1"/>
</dbReference>
<dbReference type="GO" id="GO:0004821">
    <property type="term" value="F:histidine-tRNA ligase activity"/>
    <property type="evidence" value="ECO:0007669"/>
    <property type="project" value="UniProtKB-UniRule"/>
</dbReference>
<dbReference type="EMBL" id="MFGO01000008">
    <property type="protein sequence ID" value="OGF41594.1"/>
    <property type="molecule type" value="Genomic_DNA"/>
</dbReference>
<comment type="catalytic activity">
    <reaction evidence="4 5">
        <text>tRNA(His) + L-histidine + ATP = L-histidyl-tRNA(His) + AMP + diphosphate + H(+)</text>
        <dbReference type="Rhea" id="RHEA:17313"/>
        <dbReference type="Rhea" id="RHEA-COMP:9665"/>
        <dbReference type="Rhea" id="RHEA-COMP:9689"/>
        <dbReference type="ChEBI" id="CHEBI:15378"/>
        <dbReference type="ChEBI" id="CHEBI:30616"/>
        <dbReference type="ChEBI" id="CHEBI:33019"/>
        <dbReference type="ChEBI" id="CHEBI:57595"/>
        <dbReference type="ChEBI" id="CHEBI:78442"/>
        <dbReference type="ChEBI" id="CHEBI:78527"/>
        <dbReference type="ChEBI" id="CHEBI:456215"/>
        <dbReference type="EC" id="6.1.1.21"/>
    </reaction>
</comment>
<evidence type="ECO:0000313" key="8">
    <source>
        <dbReference type="EMBL" id="OGF41594.1"/>
    </source>
</evidence>
<evidence type="ECO:0000259" key="7">
    <source>
        <dbReference type="PROSITE" id="PS50862"/>
    </source>
</evidence>
<dbReference type="SUPFAM" id="SSF52954">
    <property type="entry name" value="Class II aaRS ABD-related"/>
    <property type="match status" value="1"/>
</dbReference>
<feature type="binding site" evidence="6">
    <location>
        <position position="122"/>
    </location>
    <ligand>
        <name>L-histidine</name>
        <dbReference type="ChEBI" id="CHEBI:57595"/>
    </ligand>
</feature>
<feature type="binding site" evidence="6">
    <location>
        <position position="104"/>
    </location>
    <ligand>
        <name>L-histidine</name>
        <dbReference type="ChEBI" id="CHEBI:57595"/>
    </ligand>
</feature>
<feature type="binding site" evidence="6">
    <location>
        <position position="250"/>
    </location>
    <ligand>
        <name>L-histidine</name>
        <dbReference type="ChEBI" id="CHEBI:57595"/>
    </ligand>
</feature>
<organism evidence="8 9">
    <name type="scientific">Candidatus Falkowbacteria bacterium RIFOXYD2_FULL_34_120</name>
    <dbReference type="NCBI Taxonomy" id="1798007"/>
    <lineage>
        <taxon>Bacteria</taxon>
        <taxon>Candidatus Falkowiibacteriota</taxon>
    </lineage>
</organism>
<name>A0A1F5TS52_9BACT</name>
<dbReference type="AlphaFoldDB" id="A0A1F5TS52"/>
<dbReference type="HAMAP" id="MF_00127">
    <property type="entry name" value="His_tRNA_synth"/>
    <property type="match status" value="1"/>
</dbReference>
<dbReference type="InterPro" id="IPR004516">
    <property type="entry name" value="HisRS/HisZ"/>
</dbReference>
<dbReference type="InterPro" id="IPR004154">
    <property type="entry name" value="Anticodon-bd"/>
</dbReference>
<dbReference type="InterPro" id="IPR036621">
    <property type="entry name" value="Anticodon-bd_dom_sf"/>
</dbReference>
<accession>A0A1F5TS52</accession>
<evidence type="ECO:0000256" key="2">
    <source>
        <dbReference type="ARBA" id="ARBA00022741"/>
    </source>
</evidence>
<keyword evidence="5 8" id="KW-0436">Ligase</keyword>
<keyword evidence="5" id="KW-0067">ATP-binding</keyword>
<dbReference type="InterPro" id="IPR045864">
    <property type="entry name" value="aa-tRNA-synth_II/BPL/LPL"/>
</dbReference>
<feature type="binding site" evidence="6">
    <location>
        <begin position="73"/>
        <end position="75"/>
    </location>
    <ligand>
        <name>L-histidine</name>
        <dbReference type="ChEBI" id="CHEBI:57595"/>
    </ligand>
</feature>
<dbReference type="GO" id="GO:0006427">
    <property type="term" value="P:histidyl-tRNA aminoacylation"/>
    <property type="evidence" value="ECO:0007669"/>
    <property type="project" value="UniProtKB-UniRule"/>
</dbReference>
<feature type="binding site" evidence="6">
    <location>
        <position position="118"/>
    </location>
    <ligand>
        <name>L-histidine</name>
        <dbReference type="ChEBI" id="CHEBI:57595"/>
    </ligand>
</feature>
<dbReference type="PIRSF" id="PIRSF001549">
    <property type="entry name" value="His-tRNA_synth"/>
    <property type="match status" value="1"/>
</dbReference>
<comment type="subcellular location">
    <subcellularLocation>
        <location evidence="5">Cytoplasm</location>
    </subcellularLocation>
</comment>
<dbReference type="PANTHER" id="PTHR43707">
    <property type="entry name" value="HISTIDYL-TRNA SYNTHETASE"/>
    <property type="match status" value="1"/>
</dbReference>
<dbReference type="GO" id="GO:0005737">
    <property type="term" value="C:cytoplasm"/>
    <property type="evidence" value="ECO:0007669"/>
    <property type="project" value="UniProtKB-SubCell"/>
</dbReference>
<comment type="similarity">
    <text evidence="1 5">Belongs to the class-II aminoacyl-tRNA synthetase family.</text>
</comment>
<keyword evidence="5" id="KW-0648">Protein biosynthesis</keyword>
<comment type="caution">
    <text evidence="8">The sequence shown here is derived from an EMBL/GenBank/DDBJ whole genome shotgun (WGS) entry which is preliminary data.</text>
</comment>
<dbReference type="InterPro" id="IPR041715">
    <property type="entry name" value="HisRS-like_core"/>
</dbReference>
<dbReference type="Proteomes" id="UP000177579">
    <property type="component" value="Unassembled WGS sequence"/>
</dbReference>
<evidence type="ECO:0000256" key="5">
    <source>
        <dbReference type="HAMAP-Rule" id="MF_00127"/>
    </source>
</evidence>
<dbReference type="PROSITE" id="PS50862">
    <property type="entry name" value="AA_TRNA_LIGASE_II"/>
    <property type="match status" value="1"/>
</dbReference>
<dbReference type="EC" id="6.1.1.21" evidence="5"/>
<keyword evidence="3 5" id="KW-0030">Aminoacyl-tRNA synthetase</keyword>
<keyword evidence="2 5" id="KW-0547">Nucleotide-binding</keyword>
<protein>
    <recommendedName>
        <fullName evidence="5">Histidine--tRNA ligase</fullName>
        <ecNumber evidence="5">6.1.1.21</ecNumber>
    </recommendedName>
    <alternativeName>
        <fullName evidence="5">Histidyl-tRNA synthetase</fullName>
        <shortName evidence="5">HisRS</shortName>
    </alternativeName>
</protein>
<dbReference type="InterPro" id="IPR015807">
    <property type="entry name" value="His-tRNA-ligase"/>
</dbReference>
<gene>
    <name evidence="5" type="primary">hisS</name>
    <name evidence="8" type="ORF">A2531_02530</name>
</gene>
<dbReference type="NCBIfam" id="TIGR00442">
    <property type="entry name" value="hisS"/>
    <property type="match status" value="1"/>
</dbReference>
<proteinExistence type="inferred from homology"/>
<evidence type="ECO:0000256" key="1">
    <source>
        <dbReference type="ARBA" id="ARBA00008226"/>
    </source>
</evidence>
<evidence type="ECO:0000256" key="6">
    <source>
        <dbReference type="PIRSR" id="PIRSR001549-1"/>
    </source>
</evidence>
<keyword evidence="5" id="KW-0963">Cytoplasm</keyword>
<sequence>MKDVLFDEQKYWDLVVRKANDLSCFYGFKKIQTPILEKLELYERSTGKVTDIVSKEMYSFIDKSGEKIALRPEATPGLVRSYIEHGMFSLPQPVKMFWMGPLFRHEKPQSGRYRQHTQFDLEIFGEASPIADAQLILIAYNFFSELQINVQIHINSVGCKECRKTYLEKLIEFYKERGKRSKFCNDCKKRFATNPLRLLDCKEESCQEVREDAPQLVDYLCDDCRDHFIKVLEYLDELDIPYNLNSFLVRGLDYYTRTVFEVISLEEMEEKGVSQKRQISLGGGGRYDDLVEYMGGQPTPGCGFGIGLERVILKIKEKNIPIKGDGGDFIFLAQLGEQSRRKMFLLFEEMRRAGFNVRQAFTKDSLKAQLEEADRLGTKYTLILGQKELLDGTIIIRDMESGIQEVIDYKKIYTELNKRIEERKNIDK</sequence>
<evidence type="ECO:0000313" key="9">
    <source>
        <dbReference type="Proteomes" id="UP000177579"/>
    </source>
</evidence>
<dbReference type="SUPFAM" id="SSF55681">
    <property type="entry name" value="Class II aaRS and biotin synthetases"/>
    <property type="match status" value="1"/>
</dbReference>
<comment type="subunit">
    <text evidence="5">Homodimer.</text>
</comment>
<dbReference type="InterPro" id="IPR006195">
    <property type="entry name" value="aa-tRNA-synth_II"/>
</dbReference>
<dbReference type="PANTHER" id="PTHR43707:SF1">
    <property type="entry name" value="HISTIDINE--TRNA LIGASE, MITOCHONDRIAL-RELATED"/>
    <property type="match status" value="1"/>
</dbReference>
<reference evidence="8 9" key="1">
    <citation type="journal article" date="2016" name="Nat. Commun.">
        <title>Thousands of microbial genomes shed light on interconnected biogeochemical processes in an aquifer system.</title>
        <authorList>
            <person name="Anantharaman K."/>
            <person name="Brown C.T."/>
            <person name="Hug L.A."/>
            <person name="Sharon I."/>
            <person name="Castelle C.J."/>
            <person name="Probst A.J."/>
            <person name="Thomas B.C."/>
            <person name="Singh A."/>
            <person name="Wilkins M.J."/>
            <person name="Karaoz U."/>
            <person name="Brodie E.L."/>
            <person name="Williams K.H."/>
            <person name="Hubbard S.S."/>
            <person name="Banfield J.F."/>
        </authorList>
    </citation>
    <scope>NUCLEOTIDE SEQUENCE [LARGE SCALE GENOMIC DNA]</scope>
</reference>
<dbReference type="Pfam" id="PF03129">
    <property type="entry name" value="HGTP_anticodon"/>
    <property type="match status" value="1"/>
</dbReference>
<evidence type="ECO:0000256" key="4">
    <source>
        <dbReference type="ARBA" id="ARBA00047639"/>
    </source>
</evidence>
<dbReference type="Gene3D" id="3.30.930.10">
    <property type="entry name" value="Bira Bifunctional Protein, Domain 2"/>
    <property type="match status" value="1"/>
</dbReference>
<dbReference type="CDD" id="cd00773">
    <property type="entry name" value="HisRS-like_core"/>
    <property type="match status" value="1"/>
</dbReference>
<feature type="domain" description="Aminoacyl-transfer RNA synthetases class-II family profile" evidence="7">
    <location>
        <begin position="27"/>
        <end position="313"/>
    </location>
</feature>
<dbReference type="Pfam" id="PF13393">
    <property type="entry name" value="tRNA-synt_His"/>
    <property type="match status" value="1"/>
</dbReference>
<dbReference type="GO" id="GO:0005524">
    <property type="term" value="F:ATP binding"/>
    <property type="evidence" value="ECO:0007669"/>
    <property type="project" value="UniProtKB-UniRule"/>
</dbReference>